<gene>
    <name evidence="1" type="ORF">LCI18_014786</name>
</gene>
<dbReference type="EMBL" id="CP090041">
    <property type="protein sequence ID" value="UPL03852.1"/>
    <property type="molecule type" value="Genomic_DNA"/>
</dbReference>
<dbReference type="Proteomes" id="UP000830768">
    <property type="component" value="Chromosome 13"/>
</dbReference>
<sequence length="112" mass="12246">MTSFRNVNQSVVLNNDVAELRLWNLQPTYSNPGQYNGINADFSAIYCLPDPDPYFGFGGLIQGVTVKWSGPTNNRVLLEILSDETEGSEGNDKPGRTIVFTKGKKSDADTAS</sequence>
<evidence type="ECO:0000313" key="2">
    <source>
        <dbReference type="Proteomes" id="UP000830768"/>
    </source>
</evidence>
<name>A0ACD3ZSM4_FUSSC</name>
<proteinExistence type="predicted"/>
<keyword evidence="2" id="KW-1185">Reference proteome</keyword>
<organism evidence="1 2">
    <name type="scientific">Fusarium solani subsp. cucurbitae</name>
    <name type="common">Neocosmosporum cucurbitae</name>
    <dbReference type="NCBI Taxonomy" id="2747967"/>
    <lineage>
        <taxon>Eukaryota</taxon>
        <taxon>Fungi</taxon>
        <taxon>Dikarya</taxon>
        <taxon>Ascomycota</taxon>
        <taxon>Pezizomycotina</taxon>
        <taxon>Sordariomycetes</taxon>
        <taxon>Hypocreomycetidae</taxon>
        <taxon>Hypocreales</taxon>
        <taxon>Nectriaceae</taxon>
        <taxon>Fusarium</taxon>
        <taxon>Fusarium solani species complex</taxon>
    </lineage>
</organism>
<accession>A0ACD3ZSM4</accession>
<protein>
    <submittedName>
        <fullName evidence="1">Uncharacterized protein</fullName>
    </submittedName>
</protein>
<evidence type="ECO:0000313" key="1">
    <source>
        <dbReference type="EMBL" id="UPL03852.1"/>
    </source>
</evidence>
<reference evidence="1" key="1">
    <citation type="submission" date="2021-11" db="EMBL/GenBank/DDBJ databases">
        <title>Fusarium solani-melongenae Genome sequencing and assembly.</title>
        <authorList>
            <person name="Xie S."/>
            <person name="Huang L."/>
            <person name="Zhang X."/>
        </authorList>
    </citation>
    <scope>NUCLEOTIDE SEQUENCE</scope>
    <source>
        <strain evidence="1">CRI 24-3</strain>
    </source>
</reference>